<sequence length="163" mass="17784">MMKKVLTGAVAALVAGALPLAAGALTGRFHGGGTLSNWTPACINDGWVDTPERYEVRFHPRGVGSNRDRDSIAFFSGQHAMSFVLNGGDFSSAWQPVTHAFLGSGITAVDQNQPEAARIRILSMWPNNLTENTDQPVRIRGQIQHLAAARWCRVDFDVIVQQR</sequence>
<evidence type="ECO:0000256" key="1">
    <source>
        <dbReference type="SAM" id="SignalP"/>
    </source>
</evidence>
<accession>A0A2U2C5H4</accession>
<proteinExistence type="predicted"/>
<keyword evidence="3" id="KW-1185">Reference proteome</keyword>
<feature type="chain" id="PRO_5015631994" evidence="1">
    <location>
        <begin position="25"/>
        <end position="163"/>
    </location>
</feature>
<name>A0A2U2C5H4_9RHOB</name>
<dbReference type="RefSeq" id="WP_109534891.1">
    <property type="nucleotide sequence ID" value="NZ_CAXPUO010000031.1"/>
</dbReference>
<dbReference type="EMBL" id="QEYD01000013">
    <property type="protein sequence ID" value="PWE27044.1"/>
    <property type="molecule type" value="Genomic_DNA"/>
</dbReference>
<reference evidence="2 3" key="1">
    <citation type="submission" date="2018-05" db="EMBL/GenBank/DDBJ databases">
        <title>Pararhodobacter marina sp. nov., isolated from deep-sea water of the Indian Ocean.</title>
        <authorList>
            <person name="Lai Q.Sr."/>
            <person name="Liu X."/>
            <person name="Shao Z."/>
        </authorList>
    </citation>
    <scope>NUCLEOTIDE SEQUENCE [LARGE SCALE GENOMIC DNA]</scope>
    <source>
        <strain evidence="2 3">CIC4N-9</strain>
    </source>
</reference>
<keyword evidence="1" id="KW-0732">Signal</keyword>
<feature type="signal peptide" evidence="1">
    <location>
        <begin position="1"/>
        <end position="24"/>
    </location>
</feature>
<protein>
    <submittedName>
        <fullName evidence="2">Uncharacterized protein</fullName>
    </submittedName>
</protein>
<gene>
    <name evidence="2" type="ORF">C4N9_18745</name>
</gene>
<evidence type="ECO:0000313" key="2">
    <source>
        <dbReference type="EMBL" id="PWE27044.1"/>
    </source>
</evidence>
<dbReference type="OrthoDB" id="7885426at2"/>
<dbReference type="GeneID" id="94366939"/>
<dbReference type="AlphaFoldDB" id="A0A2U2C5H4"/>
<evidence type="ECO:0000313" key="3">
    <source>
        <dbReference type="Proteomes" id="UP000244940"/>
    </source>
</evidence>
<comment type="caution">
    <text evidence="2">The sequence shown here is derived from an EMBL/GenBank/DDBJ whole genome shotgun (WGS) entry which is preliminary data.</text>
</comment>
<organism evidence="2 3">
    <name type="scientific">Pararhodobacter marinus</name>
    <dbReference type="NCBI Taxonomy" id="2184063"/>
    <lineage>
        <taxon>Bacteria</taxon>
        <taxon>Pseudomonadati</taxon>
        <taxon>Pseudomonadota</taxon>
        <taxon>Alphaproteobacteria</taxon>
        <taxon>Rhodobacterales</taxon>
        <taxon>Paracoccaceae</taxon>
        <taxon>Pararhodobacter</taxon>
    </lineage>
</organism>
<dbReference type="Proteomes" id="UP000244940">
    <property type="component" value="Unassembled WGS sequence"/>
</dbReference>